<dbReference type="SMART" id="SM00448">
    <property type="entry name" value="REC"/>
    <property type="match status" value="1"/>
</dbReference>
<dbReference type="PANTHER" id="PTHR48111">
    <property type="entry name" value="REGULATOR OF RPOS"/>
    <property type="match status" value="1"/>
</dbReference>
<dbReference type="Gene3D" id="3.40.50.2300">
    <property type="match status" value="1"/>
</dbReference>
<accession>A0A1X7HX44</accession>
<dbReference type="Proteomes" id="UP000192980">
    <property type="component" value="Unassembled WGS sequence"/>
</dbReference>
<name>A0A1X7HX44_9SPHI</name>
<sequence>MRILIIEDEDLNARRLKRLLEELEPNCEILQIIDTVKDAVSWLNLNNSPDLITMDICLADGVSFSIFDQSIIKCPIIFTTAYDEYTFRAFSNNSVSIEYLMKPIQKDELAASLNKIKLYLGKEDLFPVFNSRNLRGDYK</sequence>
<dbReference type="AlphaFoldDB" id="A0A1X7HX44"/>
<evidence type="ECO:0000313" key="4">
    <source>
        <dbReference type="EMBL" id="SMG06546.1"/>
    </source>
</evidence>
<protein>
    <submittedName>
        <fullName evidence="4">Response regulator receiver domain-containing protein</fullName>
    </submittedName>
</protein>
<evidence type="ECO:0000256" key="2">
    <source>
        <dbReference type="PROSITE-ProRule" id="PRU00169"/>
    </source>
</evidence>
<dbReference type="Pfam" id="PF00072">
    <property type="entry name" value="Response_reg"/>
    <property type="match status" value="1"/>
</dbReference>
<dbReference type="GO" id="GO:0006355">
    <property type="term" value="P:regulation of DNA-templated transcription"/>
    <property type="evidence" value="ECO:0007669"/>
    <property type="project" value="TreeGrafter"/>
</dbReference>
<dbReference type="InterPro" id="IPR039420">
    <property type="entry name" value="WalR-like"/>
</dbReference>
<reference evidence="4 5" key="1">
    <citation type="submission" date="2017-04" db="EMBL/GenBank/DDBJ databases">
        <authorList>
            <person name="Afonso C.L."/>
            <person name="Miller P.J."/>
            <person name="Scott M.A."/>
            <person name="Spackman E."/>
            <person name="Goraichik I."/>
            <person name="Dimitrov K.M."/>
            <person name="Suarez D.L."/>
            <person name="Swayne D.E."/>
        </authorList>
    </citation>
    <scope>NUCLEOTIDE SEQUENCE [LARGE SCALE GENOMIC DNA]</scope>
    <source>
        <strain evidence="4 5">DSM 22418</strain>
    </source>
</reference>
<keyword evidence="1" id="KW-0238">DNA-binding</keyword>
<dbReference type="GO" id="GO:0000156">
    <property type="term" value="F:phosphorelay response regulator activity"/>
    <property type="evidence" value="ECO:0007669"/>
    <property type="project" value="TreeGrafter"/>
</dbReference>
<dbReference type="EMBL" id="FXAU01000001">
    <property type="protein sequence ID" value="SMG06546.1"/>
    <property type="molecule type" value="Genomic_DNA"/>
</dbReference>
<keyword evidence="5" id="KW-1185">Reference proteome</keyword>
<evidence type="ECO:0000259" key="3">
    <source>
        <dbReference type="PROSITE" id="PS50110"/>
    </source>
</evidence>
<dbReference type="GO" id="GO:0032993">
    <property type="term" value="C:protein-DNA complex"/>
    <property type="evidence" value="ECO:0007669"/>
    <property type="project" value="TreeGrafter"/>
</dbReference>
<gene>
    <name evidence="4" type="ORF">SAMN05660862_0178</name>
</gene>
<organism evidence="4 5">
    <name type="scientific">Sphingobacterium psychroaquaticum</name>
    <dbReference type="NCBI Taxonomy" id="561061"/>
    <lineage>
        <taxon>Bacteria</taxon>
        <taxon>Pseudomonadati</taxon>
        <taxon>Bacteroidota</taxon>
        <taxon>Sphingobacteriia</taxon>
        <taxon>Sphingobacteriales</taxon>
        <taxon>Sphingobacteriaceae</taxon>
        <taxon>Sphingobacterium</taxon>
    </lineage>
</organism>
<dbReference type="GO" id="GO:0005829">
    <property type="term" value="C:cytosol"/>
    <property type="evidence" value="ECO:0007669"/>
    <property type="project" value="TreeGrafter"/>
</dbReference>
<dbReference type="GO" id="GO:0000976">
    <property type="term" value="F:transcription cis-regulatory region binding"/>
    <property type="evidence" value="ECO:0007669"/>
    <property type="project" value="TreeGrafter"/>
</dbReference>
<dbReference type="SUPFAM" id="SSF52172">
    <property type="entry name" value="CheY-like"/>
    <property type="match status" value="1"/>
</dbReference>
<evidence type="ECO:0000313" key="5">
    <source>
        <dbReference type="Proteomes" id="UP000192980"/>
    </source>
</evidence>
<dbReference type="InterPro" id="IPR011006">
    <property type="entry name" value="CheY-like_superfamily"/>
</dbReference>
<dbReference type="RefSeq" id="WP_058699767.1">
    <property type="nucleotide sequence ID" value="NZ_FXAU01000001.1"/>
</dbReference>
<keyword evidence="2" id="KW-0597">Phosphoprotein</keyword>
<dbReference type="PANTHER" id="PTHR48111:SF69">
    <property type="entry name" value="RESPONSE REGULATOR RECEIVER"/>
    <property type="match status" value="1"/>
</dbReference>
<dbReference type="OrthoDB" id="9787344at2"/>
<dbReference type="PROSITE" id="PS50110">
    <property type="entry name" value="RESPONSE_REGULATORY"/>
    <property type="match status" value="1"/>
</dbReference>
<dbReference type="InterPro" id="IPR001789">
    <property type="entry name" value="Sig_transdc_resp-reg_receiver"/>
</dbReference>
<dbReference type="STRING" id="561061.SAMN05660862_0178"/>
<evidence type="ECO:0000256" key="1">
    <source>
        <dbReference type="ARBA" id="ARBA00023125"/>
    </source>
</evidence>
<feature type="modified residue" description="4-aspartylphosphate" evidence="2">
    <location>
        <position position="55"/>
    </location>
</feature>
<feature type="domain" description="Response regulatory" evidence="3">
    <location>
        <begin position="2"/>
        <end position="117"/>
    </location>
</feature>
<proteinExistence type="predicted"/>